<gene>
    <name evidence="1" type="ORF">S01H1_53352</name>
</gene>
<name>X0VYE0_9ZZZZ</name>
<comment type="caution">
    <text evidence="1">The sequence shown here is derived from an EMBL/GenBank/DDBJ whole genome shotgun (WGS) entry which is preliminary data.</text>
</comment>
<evidence type="ECO:0000313" key="1">
    <source>
        <dbReference type="EMBL" id="GAG23464.1"/>
    </source>
</evidence>
<sequence length="42" mass="4544">MSNGSIPKKSGRVIELVCIPRALGEFGSLTFEEPYKKGALYG</sequence>
<dbReference type="AlphaFoldDB" id="X0VYE0"/>
<dbReference type="EMBL" id="BARS01034543">
    <property type="protein sequence ID" value="GAG23464.1"/>
    <property type="molecule type" value="Genomic_DNA"/>
</dbReference>
<accession>X0VYE0</accession>
<reference evidence="1" key="1">
    <citation type="journal article" date="2014" name="Front. Microbiol.">
        <title>High frequency of phylogenetically diverse reductive dehalogenase-homologous genes in deep subseafloor sedimentary metagenomes.</title>
        <authorList>
            <person name="Kawai M."/>
            <person name="Futagami T."/>
            <person name="Toyoda A."/>
            <person name="Takaki Y."/>
            <person name="Nishi S."/>
            <person name="Hori S."/>
            <person name="Arai W."/>
            <person name="Tsubouchi T."/>
            <person name="Morono Y."/>
            <person name="Uchiyama I."/>
            <person name="Ito T."/>
            <person name="Fujiyama A."/>
            <person name="Inagaki F."/>
            <person name="Takami H."/>
        </authorList>
    </citation>
    <scope>NUCLEOTIDE SEQUENCE</scope>
    <source>
        <strain evidence="1">Expedition CK06-06</strain>
    </source>
</reference>
<proteinExistence type="predicted"/>
<organism evidence="1">
    <name type="scientific">marine sediment metagenome</name>
    <dbReference type="NCBI Taxonomy" id="412755"/>
    <lineage>
        <taxon>unclassified sequences</taxon>
        <taxon>metagenomes</taxon>
        <taxon>ecological metagenomes</taxon>
    </lineage>
</organism>
<protein>
    <submittedName>
        <fullName evidence="1">Uncharacterized protein</fullName>
    </submittedName>
</protein>